<sequence>MIIEPVIYGPTPSMIIDKLESPPPENIFKMPKNWLLDRKRLSSSVSMLGIGIVESSLNIINEKSTKRTLFLRVVSVQTNFSLFKKFCIYFMIICLPFMPRRLRISENFSRWPFSPAMILLTVKIKGFFFDLKL</sequence>
<evidence type="ECO:0000313" key="1">
    <source>
        <dbReference type="EMBL" id="AKQ05747.1"/>
    </source>
</evidence>
<name>A0A0H4TGD8_9BACT</name>
<dbReference type="AlphaFoldDB" id="A0A0H4TGD8"/>
<proteinExistence type="predicted"/>
<dbReference type="EMBL" id="KT007085">
    <property type="protein sequence ID" value="AKQ05747.1"/>
    <property type="molecule type" value="Genomic_DNA"/>
</dbReference>
<reference evidence="1" key="2">
    <citation type="submission" date="2017-07" db="EMBL/GenBank/DDBJ databases">
        <authorList>
            <person name="Sun Z.S."/>
            <person name="Albrecht U."/>
            <person name="Echele G."/>
            <person name="Lee C.C."/>
        </authorList>
    </citation>
    <scope>NUCLEOTIDE SEQUENCE</scope>
</reference>
<protein>
    <submittedName>
        <fullName evidence="1">Uncharacterized protein</fullName>
    </submittedName>
</protein>
<reference evidence="1" key="1">
    <citation type="journal article" date="2015" name="ISME J.">
        <title>Aquifer environment selects for microbial species cohorts in sediment and groundwater.</title>
        <authorList>
            <person name="Hug L.A."/>
            <person name="Thomas B.C."/>
            <person name="Brown C.T."/>
            <person name="Frischkorn K.R."/>
            <person name="Williams K.H."/>
            <person name="Tringe S.G."/>
            <person name="Banfield J.F."/>
        </authorList>
    </citation>
    <scope>NUCLEOTIDE SEQUENCE</scope>
</reference>
<accession>A0A0H4TGD8</accession>
<organism evidence="1">
    <name type="scientific">uncultured Parcubacteria bacterium Rifle_16ft_4_minimus_31020</name>
    <dbReference type="NCBI Taxonomy" id="1665138"/>
    <lineage>
        <taxon>Bacteria</taxon>
        <taxon>Candidatus Parcubacteria</taxon>
        <taxon>environmental samples</taxon>
    </lineage>
</organism>